<dbReference type="Pfam" id="PF13403">
    <property type="entry name" value="Hint_2"/>
    <property type="match status" value="1"/>
</dbReference>
<organism evidence="2 3">
    <name type="scientific">Rhodovulum sulfidophilum</name>
    <name type="common">Rhodobacter sulfidophilus</name>
    <dbReference type="NCBI Taxonomy" id="35806"/>
    <lineage>
        <taxon>Bacteria</taxon>
        <taxon>Pseudomonadati</taxon>
        <taxon>Pseudomonadota</taxon>
        <taxon>Alphaproteobacteria</taxon>
        <taxon>Rhodobacterales</taxon>
        <taxon>Paracoccaceae</taxon>
        <taxon>Rhodovulum</taxon>
    </lineage>
</organism>
<dbReference type="PATRIC" id="fig|35806.4.peg.333"/>
<evidence type="ECO:0000259" key="1">
    <source>
        <dbReference type="Pfam" id="PF13403"/>
    </source>
</evidence>
<feature type="domain" description="Hedgehog/Intein (Hint)" evidence="1">
    <location>
        <begin position="61"/>
        <end position="207"/>
    </location>
</feature>
<evidence type="ECO:0000313" key="3">
    <source>
        <dbReference type="Proteomes" id="UP000064912"/>
    </source>
</evidence>
<dbReference type="EMBL" id="AP014800">
    <property type="protein sequence ID" value="BAQ67498.1"/>
    <property type="molecule type" value="Genomic_DNA"/>
</dbReference>
<sequence>MGTHFGGASGFVPQQALTASPVARPQPPMRRYEVWGMTPDGNPQSFIRAMPADPHVDEAFCAFAHGTLIATPQGPVAVEDLVPGMEIDTAGAGAQPLLWVGSTVLAPPAGQRGEIAMLTRLTADSLGLGRPMPDLVLGPRARLLMRHPRCHALTGAEAAFAPATGFVDGTALIALRVVRPTRFYHLALNGQQVLLANGVEVESYHPGENAGLLIDNGNRPRFLSLFPHVSGFGGFGPMQVPRLTVFEMEKLNAA</sequence>
<dbReference type="AlphaFoldDB" id="A0A0D6AX51"/>
<dbReference type="Proteomes" id="UP000064912">
    <property type="component" value="Chromosome"/>
</dbReference>
<evidence type="ECO:0000313" key="2">
    <source>
        <dbReference type="EMBL" id="BAQ67498.1"/>
    </source>
</evidence>
<dbReference type="eggNOG" id="COG2931">
    <property type="taxonomic scope" value="Bacteria"/>
</dbReference>
<protein>
    <recommendedName>
        <fullName evidence="1">Hedgehog/Intein (Hint) domain-containing protein</fullName>
    </recommendedName>
</protein>
<gene>
    <name evidence="2" type="ORF">NHU_00327</name>
</gene>
<proteinExistence type="predicted"/>
<accession>A0A0D6AX51</accession>
<dbReference type="InterPro" id="IPR028992">
    <property type="entry name" value="Hedgehog/Intein_dom"/>
</dbReference>
<dbReference type="KEGG" id="rsu:NHU_00327"/>
<reference evidence="2 3" key="1">
    <citation type="submission" date="2015-02" db="EMBL/GenBank/DDBJ databases">
        <title>Genome sequene of Rhodovulum sulfidophilum DSM 2351.</title>
        <authorList>
            <person name="Nagao N."/>
        </authorList>
    </citation>
    <scope>NUCLEOTIDE SEQUENCE [LARGE SCALE GENOMIC DNA]</scope>
    <source>
        <strain evidence="2 3">DSM 2351</strain>
    </source>
</reference>
<name>A0A0D6AX51_RHOSU</name>